<feature type="domain" description="GtrA/DPMS transmembrane" evidence="7">
    <location>
        <begin position="10"/>
        <end position="123"/>
    </location>
</feature>
<accession>A0A4U1CXW0</accession>
<sequence length="130" mass="14943">MKDLSLRFVKYSLVGCISTLIYFLSVFLFVEIFDNEPVLASAISFIIMTVISFFLNKRFTFGSDFSYDKLLRFLVVSAIGFTLNFVIMYLIVNVFSLHYAIGELATTLVIPIINFILNNYWTFKKTKQGA</sequence>
<dbReference type="EMBL" id="SWBM01000008">
    <property type="protein sequence ID" value="TKC14732.1"/>
    <property type="molecule type" value="Genomic_DNA"/>
</dbReference>
<evidence type="ECO:0000256" key="4">
    <source>
        <dbReference type="ARBA" id="ARBA00022989"/>
    </source>
</evidence>
<feature type="transmembrane region" description="Helical" evidence="6">
    <location>
        <begin position="39"/>
        <end position="59"/>
    </location>
</feature>
<gene>
    <name evidence="8" type="ORF">FA727_21030</name>
</gene>
<dbReference type="OrthoDB" id="9812049at2"/>
<feature type="transmembrane region" description="Helical" evidence="6">
    <location>
        <begin position="12"/>
        <end position="33"/>
    </location>
</feature>
<feature type="transmembrane region" description="Helical" evidence="6">
    <location>
        <begin position="71"/>
        <end position="91"/>
    </location>
</feature>
<dbReference type="AlphaFoldDB" id="A0A4U1CXW0"/>
<evidence type="ECO:0000256" key="6">
    <source>
        <dbReference type="SAM" id="Phobius"/>
    </source>
</evidence>
<evidence type="ECO:0000256" key="3">
    <source>
        <dbReference type="ARBA" id="ARBA00022692"/>
    </source>
</evidence>
<comment type="similarity">
    <text evidence="2">Belongs to the GtrA family.</text>
</comment>
<reference evidence="8 9" key="1">
    <citation type="journal article" date="2011" name="J. Microbiol.">
        <title>Bacillus kyonggiensis sp. nov., isolated from soil of a lettuce field.</title>
        <authorList>
            <person name="Dong K."/>
            <person name="Lee S."/>
        </authorList>
    </citation>
    <scope>NUCLEOTIDE SEQUENCE [LARGE SCALE GENOMIC DNA]</scope>
    <source>
        <strain evidence="8 9">NB22</strain>
    </source>
</reference>
<dbReference type="PANTHER" id="PTHR38459">
    <property type="entry name" value="PROPHAGE BACTOPRENOL-LINKED GLUCOSE TRANSLOCASE HOMOLOG"/>
    <property type="match status" value="1"/>
</dbReference>
<name>A0A4U1CXW0_9BACI</name>
<dbReference type="Proteomes" id="UP000307756">
    <property type="component" value="Unassembled WGS sequence"/>
</dbReference>
<dbReference type="InterPro" id="IPR051401">
    <property type="entry name" value="GtrA_CellWall_Glycosyl"/>
</dbReference>
<proteinExistence type="inferred from homology"/>
<protein>
    <submittedName>
        <fullName evidence="8">GtrA family protein</fullName>
    </submittedName>
</protein>
<dbReference type="GO" id="GO:0005886">
    <property type="term" value="C:plasma membrane"/>
    <property type="evidence" value="ECO:0007669"/>
    <property type="project" value="TreeGrafter"/>
</dbReference>
<evidence type="ECO:0000259" key="7">
    <source>
        <dbReference type="Pfam" id="PF04138"/>
    </source>
</evidence>
<organism evidence="8 9">
    <name type="scientific">Robertmurraya kyonggiensis</name>
    <dbReference type="NCBI Taxonomy" id="1037680"/>
    <lineage>
        <taxon>Bacteria</taxon>
        <taxon>Bacillati</taxon>
        <taxon>Bacillota</taxon>
        <taxon>Bacilli</taxon>
        <taxon>Bacillales</taxon>
        <taxon>Bacillaceae</taxon>
        <taxon>Robertmurraya</taxon>
    </lineage>
</organism>
<feature type="transmembrane region" description="Helical" evidence="6">
    <location>
        <begin position="97"/>
        <end position="117"/>
    </location>
</feature>
<dbReference type="GO" id="GO:0000271">
    <property type="term" value="P:polysaccharide biosynthetic process"/>
    <property type="evidence" value="ECO:0007669"/>
    <property type="project" value="InterPro"/>
</dbReference>
<dbReference type="PANTHER" id="PTHR38459:SF1">
    <property type="entry name" value="PROPHAGE BACTOPRENOL-LINKED GLUCOSE TRANSLOCASE HOMOLOG"/>
    <property type="match status" value="1"/>
</dbReference>
<dbReference type="InterPro" id="IPR007267">
    <property type="entry name" value="GtrA_DPMS_TM"/>
</dbReference>
<evidence type="ECO:0000313" key="9">
    <source>
        <dbReference type="Proteomes" id="UP000307756"/>
    </source>
</evidence>
<evidence type="ECO:0000256" key="1">
    <source>
        <dbReference type="ARBA" id="ARBA00004141"/>
    </source>
</evidence>
<comment type="subcellular location">
    <subcellularLocation>
        <location evidence="1">Membrane</location>
        <topology evidence="1">Multi-pass membrane protein</topology>
    </subcellularLocation>
</comment>
<dbReference type="Pfam" id="PF04138">
    <property type="entry name" value="GtrA_DPMS_TM"/>
    <property type="match status" value="1"/>
</dbReference>
<keyword evidence="3 6" id="KW-0812">Transmembrane</keyword>
<evidence type="ECO:0000256" key="2">
    <source>
        <dbReference type="ARBA" id="ARBA00009399"/>
    </source>
</evidence>
<keyword evidence="4 6" id="KW-1133">Transmembrane helix</keyword>
<evidence type="ECO:0000313" key="8">
    <source>
        <dbReference type="EMBL" id="TKC14732.1"/>
    </source>
</evidence>
<keyword evidence="5 6" id="KW-0472">Membrane</keyword>
<evidence type="ECO:0000256" key="5">
    <source>
        <dbReference type="ARBA" id="ARBA00023136"/>
    </source>
</evidence>
<keyword evidence="9" id="KW-1185">Reference proteome</keyword>
<comment type="caution">
    <text evidence="8">The sequence shown here is derived from an EMBL/GenBank/DDBJ whole genome shotgun (WGS) entry which is preliminary data.</text>
</comment>
<dbReference type="RefSeq" id="WP_136833457.1">
    <property type="nucleotide sequence ID" value="NZ_SWBM01000008.1"/>
</dbReference>